<accession>A0A0H3ZT45</accession>
<sequence>MSKLLTPRAAAIKPNPGRSDSFLGGKTRSGQSVTPESALRVAAVYSSVRVLSETLAALPLGLYRKEGRNRNEASDHPLHQILSILPNSEVTSFDLRVQMLASLLLQGNAYNQVLRDRAGRVGEIWPLMPEKCRLDRVKATGRLVLVVEGEASAWNMNKVWRVNGLTTNGIEGLTPIGLLRETIGSAMAMEHYAASIYGNGAKPGGVLSLAGKLSKDGQQRLLDSWNQTHGGTDNANKVAVLQEGMKWQQISMSAEDAQFIESRKYNRSEIAGIYGVPNHMIGDLEKATFSNIEHQSLQFVIYALMPWITRIEQSITRDLLLPSERGTVYPKFNVRGLLRGDTAARSTFYKELFNVGAFSPNMILALEDENPVDNGDQHFINAANITLEQAANAKQNEGQE</sequence>
<proteinExistence type="predicted"/>
<reference evidence="2" key="1">
    <citation type="journal article" date="2015" name="MBio">
        <title>Eco-Evolutionary Dynamics of Episomes among Ecologically Cohesive Bacterial Populations.</title>
        <authorList>
            <person name="Xue H."/>
            <person name="Cordero O.X."/>
            <person name="Camas F.M."/>
            <person name="Trimble W."/>
            <person name="Meyer F."/>
            <person name="Guglielmini J."/>
            <person name="Rocha E.P."/>
            <person name="Polz M.F."/>
        </authorList>
    </citation>
    <scope>NUCLEOTIDE SEQUENCE</scope>
    <source>
        <strain evidence="2">5S_214</strain>
    </source>
</reference>
<organism evidence="2">
    <name type="scientific">Vibrio splendidus</name>
    <dbReference type="NCBI Taxonomy" id="29497"/>
    <lineage>
        <taxon>Bacteria</taxon>
        <taxon>Pseudomonadati</taxon>
        <taxon>Pseudomonadota</taxon>
        <taxon>Gammaproteobacteria</taxon>
        <taxon>Vibrionales</taxon>
        <taxon>Vibrionaceae</taxon>
        <taxon>Vibrio</taxon>
    </lineage>
</organism>
<name>A0A0H3ZT45_VIBSP</name>
<dbReference type="AlphaFoldDB" id="A0A0H3ZT45"/>
<dbReference type="Pfam" id="PF04860">
    <property type="entry name" value="Phage_portal"/>
    <property type="match status" value="1"/>
</dbReference>
<evidence type="ECO:0000256" key="1">
    <source>
        <dbReference type="SAM" id="MobiDB-lite"/>
    </source>
</evidence>
<dbReference type="NCBIfam" id="TIGR01537">
    <property type="entry name" value="portal_HK97"/>
    <property type="match status" value="1"/>
</dbReference>
<feature type="region of interest" description="Disordered" evidence="1">
    <location>
        <begin position="1"/>
        <end position="32"/>
    </location>
</feature>
<dbReference type="Gene3D" id="3.40.140.120">
    <property type="match status" value="1"/>
</dbReference>
<dbReference type="EMBL" id="KP795544">
    <property type="protein sequence ID" value="AKN37637.1"/>
    <property type="molecule type" value="Genomic_DNA"/>
</dbReference>
<dbReference type="InterPro" id="IPR006427">
    <property type="entry name" value="Portal_HK97"/>
</dbReference>
<dbReference type="Gene3D" id="3.30.1120.70">
    <property type="match status" value="1"/>
</dbReference>
<dbReference type="InterPro" id="IPR006944">
    <property type="entry name" value="Phage/GTA_portal"/>
</dbReference>
<evidence type="ECO:0000313" key="2">
    <source>
        <dbReference type="EMBL" id="AKN37637.1"/>
    </source>
</evidence>
<protein>
    <submittedName>
        <fullName evidence="2">Phage portal protein</fullName>
    </submittedName>
</protein>
<dbReference type="Gene3D" id="1.20.1270.210">
    <property type="match status" value="1"/>
</dbReference>